<evidence type="ECO:0000313" key="2">
    <source>
        <dbReference type="EMBL" id="JAH85166.1"/>
    </source>
</evidence>
<dbReference type="AlphaFoldDB" id="A0A0E9W4C0"/>
<evidence type="ECO:0000256" key="1">
    <source>
        <dbReference type="SAM" id="MobiDB-lite"/>
    </source>
</evidence>
<accession>A0A0E9W4C0</accession>
<organism evidence="2">
    <name type="scientific">Anguilla anguilla</name>
    <name type="common">European freshwater eel</name>
    <name type="synonym">Muraena anguilla</name>
    <dbReference type="NCBI Taxonomy" id="7936"/>
    <lineage>
        <taxon>Eukaryota</taxon>
        <taxon>Metazoa</taxon>
        <taxon>Chordata</taxon>
        <taxon>Craniata</taxon>
        <taxon>Vertebrata</taxon>
        <taxon>Euteleostomi</taxon>
        <taxon>Actinopterygii</taxon>
        <taxon>Neopterygii</taxon>
        <taxon>Teleostei</taxon>
        <taxon>Anguilliformes</taxon>
        <taxon>Anguillidae</taxon>
        <taxon>Anguilla</taxon>
    </lineage>
</organism>
<name>A0A0E9W4C0_ANGAN</name>
<reference evidence="2" key="1">
    <citation type="submission" date="2014-11" db="EMBL/GenBank/DDBJ databases">
        <authorList>
            <person name="Amaro Gonzalez C."/>
        </authorList>
    </citation>
    <scope>NUCLEOTIDE SEQUENCE</scope>
</reference>
<protein>
    <submittedName>
        <fullName evidence="2">Uncharacterized protein</fullName>
    </submittedName>
</protein>
<dbReference type="EMBL" id="GBXM01023411">
    <property type="protein sequence ID" value="JAH85166.1"/>
    <property type="molecule type" value="Transcribed_RNA"/>
</dbReference>
<proteinExistence type="predicted"/>
<sequence length="26" mass="2909">MIQDGHTALDVPTQSQKGPLAMWKKK</sequence>
<feature type="region of interest" description="Disordered" evidence="1">
    <location>
        <begin position="1"/>
        <end position="26"/>
    </location>
</feature>
<reference evidence="2" key="2">
    <citation type="journal article" date="2015" name="Fish Shellfish Immunol.">
        <title>Early steps in the European eel (Anguilla anguilla)-Vibrio vulnificus interaction in the gills: Role of the RtxA13 toxin.</title>
        <authorList>
            <person name="Callol A."/>
            <person name="Pajuelo D."/>
            <person name="Ebbesson L."/>
            <person name="Teles M."/>
            <person name="MacKenzie S."/>
            <person name="Amaro C."/>
        </authorList>
    </citation>
    <scope>NUCLEOTIDE SEQUENCE</scope>
</reference>